<keyword evidence="1" id="KW-0808">Transferase</keyword>
<dbReference type="PROSITE" id="PS50921">
    <property type="entry name" value="ANTAR"/>
    <property type="match status" value="1"/>
</dbReference>
<dbReference type="SMART" id="SM01012">
    <property type="entry name" value="ANTAR"/>
    <property type="match status" value="1"/>
</dbReference>
<dbReference type="Pfam" id="PF13185">
    <property type="entry name" value="GAF_2"/>
    <property type="match status" value="1"/>
</dbReference>
<dbReference type="SUPFAM" id="SSF55781">
    <property type="entry name" value="GAF domain-like"/>
    <property type="match status" value="1"/>
</dbReference>
<dbReference type="Gene3D" id="1.10.10.10">
    <property type="entry name" value="Winged helix-like DNA-binding domain superfamily/Winged helix DNA-binding domain"/>
    <property type="match status" value="1"/>
</dbReference>
<organism evidence="6">
    <name type="scientific">Streptomyces tabacisoli</name>
    <dbReference type="NCBI Taxonomy" id="3156398"/>
    <lineage>
        <taxon>Bacteria</taxon>
        <taxon>Bacillati</taxon>
        <taxon>Actinomycetota</taxon>
        <taxon>Actinomycetes</taxon>
        <taxon>Kitasatosporales</taxon>
        <taxon>Streptomycetaceae</taxon>
        <taxon>Streptomyces</taxon>
    </lineage>
</organism>
<evidence type="ECO:0000256" key="2">
    <source>
        <dbReference type="ARBA" id="ARBA00022777"/>
    </source>
</evidence>
<dbReference type="GO" id="GO:0016301">
    <property type="term" value="F:kinase activity"/>
    <property type="evidence" value="ECO:0007669"/>
    <property type="project" value="UniProtKB-KW"/>
</dbReference>
<dbReference type="InterPro" id="IPR003018">
    <property type="entry name" value="GAF"/>
</dbReference>
<keyword evidence="4" id="KW-0804">Transcription</keyword>
<feature type="domain" description="ANTAR" evidence="5">
    <location>
        <begin position="170"/>
        <end position="231"/>
    </location>
</feature>
<dbReference type="GO" id="GO:0003723">
    <property type="term" value="F:RNA binding"/>
    <property type="evidence" value="ECO:0007669"/>
    <property type="project" value="InterPro"/>
</dbReference>
<gene>
    <name evidence="6" type="ORF">ABII15_34410</name>
</gene>
<dbReference type="InterPro" id="IPR005561">
    <property type="entry name" value="ANTAR"/>
</dbReference>
<dbReference type="KEGG" id="stac:ABII15_34410"/>
<keyword evidence="3" id="KW-0805">Transcription regulation</keyword>
<dbReference type="InterPro" id="IPR036388">
    <property type="entry name" value="WH-like_DNA-bd_sf"/>
</dbReference>
<dbReference type="InterPro" id="IPR029016">
    <property type="entry name" value="GAF-like_dom_sf"/>
</dbReference>
<accession>A0AAU8J2W2</accession>
<evidence type="ECO:0000313" key="6">
    <source>
        <dbReference type="EMBL" id="XCJ74754.1"/>
    </source>
</evidence>
<evidence type="ECO:0000256" key="1">
    <source>
        <dbReference type="ARBA" id="ARBA00022679"/>
    </source>
</evidence>
<dbReference type="InterPro" id="IPR011006">
    <property type="entry name" value="CheY-like_superfamily"/>
</dbReference>
<evidence type="ECO:0000256" key="4">
    <source>
        <dbReference type="ARBA" id="ARBA00023163"/>
    </source>
</evidence>
<proteinExistence type="predicted"/>
<dbReference type="Gene3D" id="3.30.450.40">
    <property type="match status" value="1"/>
</dbReference>
<evidence type="ECO:0000256" key="3">
    <source>
        <dbReference type="ARBA" id="ARBA00023015"/>
    </source>
</evidence>
<dbReference type="Pfam" id="PF03861">
    <property type="entry name" value="ANTAR"/>
    <property type="match status" value="1"/>
</dbReference>
<dbReference type="EMBL" id="CP159534">
    <property type="protein sequence ID" value="XCJ74754.1"/>
    <property type="molecule type" value="Genomic_DNA"/>
</dbReference>
<sequence length="240" mass="25340">MVTDMELAALAVRLTDEASSEPLDVGRVLTTLVEGVRRLVGTHGAGVHYAPPDGAAVRTEGTSTELRALTADAAAWGEGPGYEARTAGRPLIDLDVTGRPASVRWPRWVPRARALGLARVTALPLSGGGATVGALILHGRPGPSLDEPALLRAHAVTGVAADMLSLVGEVQRNRALVAQLEHALTSRIVIEQAKGMLSVRRDVSVDEAFTLLRGYARSHRRKIVEVAADITEGRADLHAL</sequence>
<protein>
    <submittedName>
        <fullName evidence="6">GAF and ANTAR domain-containing protein</fullName>
    </submittedName>
</protein>
<dbReference type="AlphaFoldDB" id="A0AAU8J2W2"/>
<reference evidence="6" key="1">
    <citation type="submission" date="2024-06" db="EMBL/GenBank/DDBJ databases">
        <title>Streptomyces sp. strain HUAS MG91 genome sequences.</title>
        <authorList>
            <person name="Mo P."/>
        </authorList>
    </citation>
    <scope>NUCLEOTIDE SEQUENCE</scope>
    <source>
        <strain evidence="6">HUAS MG91</strain>
    </source>
</reference>
<name>A0AAU8J2W2_9ACTN</name>
<dbReference type="SUPFAM" id="SSF52172">
    <property type="entry name" value="CheY-like"/>
    <property type="match status" value="1"/>
</dbReference>
<dbReference type="RefSeq" id="WP_353946191.1">
    <property type="nucleotide sequence ID" value="NZ_CP159534.1"/>
</dbReference>
<evidence type="ECO:0000259" key="5">
    <source>
        <dbReference type="PROSITE" id="PS50921"/>
    </source>
</evidence>
<keyword evidence="2" id="KW-0418">Kinase</keyword>